<feature type="compositionally biased region" description="Basic and acidic residues" evidence="1">
    <location>
        <begin position="228"/>
        <end position="242"/>
    </location>
</feature>
<sequence length="429" mass="45313">MATAQFSAAFLPSSHPRASEGYGKRFPGGQPPTDEADFTGLPAREAAIAAYIDRLPEGAAIGYKALAAALPAYGQQACATALRGISAAGHLRTIREHLTLRDRSMRWVTRTYWSRQPYDDAWWGEFARRIRGVDVTGLRKQGLARVAPAEAAPDVPADPAVGSVPGAHEAEPARSAPPAPPAPEPTAPAADAASAAVATPASAAAPPRRGSAPAPEGSARPVWLAEPDEARPRPRPENRVADRPAAGSTPGYRALARLARTEPRLTLSAAECGALAPLADQWFERGVRLDHFTLALTSGLPQGPIHSPAAFVRSRLEKKMPPLPADTAPGPDDQAGAQPGRVTRVIMVCTTCDQDETTVQLVGGLCPDCRALGDDVPWPDWDDEYRDLGLPAPRPPRADGSEILLGQLAAGLLRRDVPATFLPGPRDAR</sequence>
<accession>A0A380NZR8</accession>
<evidence type="ECO:0000313" key="3">
    <source>
        <dbReference type="Proteomes" id="UP000254150"/>
    </source>
</evidence>
<protein>
    <submittedName>
        <fullName evidence="2">Uncharacterized protein</fullName>
    </submittedName>
</protein>
<gene>
    <name evidence="2" type="ORF">NCTC7807_03390</name>
</gene>
<evidence type="ECO:0000256" key="1">
    <source>
        <dbReference type="SAM" id="MobiDB-lite"/>
    </source>
</evidence>
<dbReference type="EMBL" id="UHID01000006">
    <property type="protein sequence ID" value="SUP57828.1"/>
    <property type="molecule type" value="Genomic_DNA"/>
</dbReference>
<organism evidence="2 3">
    <name type="scientific">Streptomyces griseus</name>
    <dbReference type="NCBI Taxonomy" id="1911"/>
    <lineage>
        <taxon>Bacteria</taxon>
        <taxon>Bacillati</taxon>
        <taxon>Actinomycetota</taxon>
        <taxon>Actinomycetes</taxon>
        <taxon>Kitasatosporales</taxon>
        <taxon>Streptomycetaceae</taxon>
        <taxon>Streptomyces</taxon>
    </lineage>
</organism>
<evidence type="ECO:0000313" key="2">
    <source>
        <dbReference type="EMBL" id="SUP57828.1"/>
    </source>
</evidence>
<dbReference type="Proteomes" id="UP000254150">
    <property type="component" value="Unassembled WGS sequence"/>
</dbReference>
<feature type="compositionally biased region" description="Low complexity" evidence="1">
    <location>
        <begin position="187"/>
        <end position="216"/>
    </location>
</feature>
<dbReference type="AlphaFoldDB" id="A0A380NZR8"/>
<name>A0A380NZR8_STRGR</name>
<feature type="region of interest" description="Disordered" evidence="1">
    <location>
        <begin position="1"/>
        <end position="36"/>
    </location>
</feature>
<feature type="compositionally biased region" description="Low complexity" evidence="1">
    <location>
        <begin position="146"/>
        <end position="167"/>
    </location>
</feature>
<feature type="compositionally biased region" description="Pro residues" evidence="1">
    <location>
        <begin position="175"/>
        <end position="186"/>
    </location>
</feature>
<reference evidence="2 3" key="1">
    <citation type="submission" date="2018-06" db="EMBL/GenBank/DDBJ databases">
        <authorList>
            <consortium name="Pathogen Informatics"/>
            <person name="Doyle S."/>
        </authorList>
    </citation>
    <scope>NUCLEOTIDE SEQUENCE [LARGE SCALE GENOMIC DNA]</scope>
    <source>
        <strain evidence="2 3">NCTC7807</strain>
    </source>
</reference>
<proteinExistence type="predicted"/>
<feature type="region of interest" description="Disordered" evidence="1">
    <location>
        <begin position="146"/>
        <end position="252"/>
    </location>
</feature>
<dbReference type="RefSeq" id="WP_115068889.1">
    <property type="nucleotide sequence ID" value="NZ_UHID01000006.1"/>
</dbReference>